<keyword evidence="4" id="KW-1185">Reference proteome</keyword>
<dbReference type="GO" id="GO:0000272">
    <property type="term" value="P:polysaccharide catabolic process"/>
    <property type="evidence" value="ECO:0007669"/>
    <property type="project" value="TreeGrafter"/>
</dbReference>
<dbReference type="InterPro" id="IPR012341">
    <property type="entry name" value="6hp_glycosidase-like_sf"/>
</dbReference>
<dbReference type="PANTHER" id="PTHR36845:SF1">
    <property type="entry name" value="HYDROLASE, PUTATIVE (AFU_ORTHOLOGUE AFUA_7G05090)-RELATED"/>
    <property type="match status" value="1"/>
</dbReference>
<protein>
    <submittedName>
        <fullName evidence="3">Unsaturated glucuronyl hydrolase</fullName>
    </submittedName>
</protein>
<evidence type="ECO:0000256" key="2">
    <source>
        <dbReference type="ARBA" id="ARBA00038358"/>
    </source>
</evidence>
<dbReference type="GO" id="GO:0052757">
    <property type="term" value="F:chondroitin hydrolase activity"/>
    <property type="evidence" value="ECO:0007669"/>
    <property type="project" value="TreeGrafter"/>
</dbReference>
<sequence length="84" mass="9554">MKDPLYLESAKRQARYFFDRLSADDVVYRDFDAPINEETKRDSSASAIAACVALELLSLLPEGDKDRIELEQNVQRTMTGLVRS</sequence>
<accession>E0ICT0</accession>
<dbReference type="InterPro" id="IPR052369">
    <property type="entry name" value="UG_Glycosaminoglycan_Hydrolase"/>
</dbReference>
<name>E0ICT0_9BACL</name>
<evidence type="ECO:0000313" key="4">
    <source>
        <dbReference type="Proteomes" id="UP000005387"/>
    </source>
</evidence>
<gene>
    <name evidence="3" type="ORF">PaecuDRAFT_3469</name>
</gene>
<dbReference type="eggNOG" id="COG1331">
    <property type="taxonomic scope" value="Bacteria"/>
</dbReference>
<keyword evidence="1 3" id="KW-0378">Hydrolase</keyword>
<dbReference type="Gene3D" id="1.50.10.10">
    <property type="match status" value="1"/>
</dbReference>
<dbReference type="PANTHER" id="PTHR36845">
    <property type="entry name" value="HYDROLASE, PUTATIVE (AFU_ORTHOLOGUE AFUA_7G05090)-RELATED"/>
    <property type="match status" value="1"/>
</dbReference>
<dbReference type="EMBL" id="AEDD01000009">
    <property type="protein sequence ID" value="EFM09966.1"/>
    <property type="molecule type" value="Genomic_DNA"/>
</dbReference>
<dbReference type="AlphaFoldDB" id="E0ICT0"/>
<evidence type="ECO:0000313" key="3">
    <source>
        <dbReference type="EMBL" id="EFM09966.1"/>
    </source>
</evidence>
<organism evidence="3 4">
    <name type="scientific">Paenibacillus curdlanolyticus YK9</name>
    <dbReference type="NCBI Taxonomy" id="717606"/>
    <lineage>
        <taxon>Bacteria</taxon>
        <taxon>Bacillati</taxon>
        <taxon>Bacillota</taxon>
        <taxon>Bacilli</taxon>
        <taxon>Bacillales</taxon>
        <taxon>Paenibacillaceae</taxon>
        <taxon>Paenibacillus</taxon>
    </lineage>
</organism>
<proteinExistence type="inferred from homology"/>
<dbReference type="Proteomes" id="UP000005387">
    <property type="component" value="Unassembled WGS sequence"/>
</dbReference>
<comment type="similarity">
    <text evidence="2">Belongs to the glycosyl hydrolase 88 family.</text>
</comment>
<dbReference type="RefSeq" id="WP_006039457.1">
    <property type="nucleotide sequence ID" value="NZ_AEDD01000009.1"/>
</dbReference>
<dbReference type="SUPFAM" id="SSF48208">
    <property type="entry name" value="Six-hairpin glycosidases"/>
    <property type="match status" value="1"/>
</dbReference>
<evidence type="ECO:0000256" key="1">
    <source>
        <dbReference type="ARBA" id="ARBA00022801"/>
    </source>
</evidence>
<dbReference type="InterPro" id="IPR008928">
    <property type="entry name" value="6-hairpin_glycosidase_sf"/>
</dbReference>
<reference evidence="3 4" key="1">
    <citation type="submission" date="2010-07" db="EMBL/GenBank/DDBJ databases">
        <title>The draft genome of Paenibacillus curdlanolyticus YK9.</title>
        <authorList>
            <consortium name="US DOE Joint Genome Institute (JGI-PGF)"/>
            <person name="Lucas S."/>
            <person name="Copeland A."/>
            <person name="Lapidus A."/>
            <person name="Cheng J.-F."/>
            <person name="Bruce D."/>
            <person name="Goodwin L."/>
            <person name="Pitluck S."/>
            <person name="Land M.L."/>
            <person name="Hauser L."/>
            <person name="Chang Y.-J."/>
            <person name="Jeffries C."/>
            <person name="Anderson I.J."/>
            <person name="Johnson E."/>
            <person name="Loganathan U."/>
            <person name="Mulhopadhyay B."/>
            <person name="Kyrpides N."/>
            <person name="Woyke T.J."/>
        </authorList>
    </citation>
    <scope>NUCLEOTIDE SEQUENCE [LARGE SCALE GENOMIC DNA]</scope>
    <source>
        <strain evidence="3 4">YK9</strain>
    </source>
</reference>
<dbReference type="STRING" id="717606.PaecuDRAFT_3469"/>